<reference evidence="1" key="1">
    <citation type="journal article" date="2015" name="Nature">
        <title>Complex archaea that bridge the gap between prokaryotes and eukaryotes.</title>
        <authorList>
            <person name="Spang A."/>
            <person name="Saw J.H."/>
            <person name="Jorgensen S.L."/>
            <person name="Zaremba-Niedzwiedzka K."/>
            <person name="Martijn J."/>
            <person name="Lind A.E."/>
            <person name="van Eijk R."/>
            <person name="Schleper C."/>
            <person name="Guy L."/>
            <person name="Ettema T.J."/>
        </authorList>
    </citation>
    <scope>NUCLEOTIDE SEQUENCE</scope>
</reference>
<dbReference type="EMBL" id="LAZR01000836">
    <property type="protein sequence ID" value="KKN56635.1"/>
    <property type="molecule type" value="Genomic_DNA"/>
</dbReference>
<organism evidence="1">
    <name type="scientific">marine sediment metagenome</name>
    <dbReference type="NCBI Taxonomy" id="412755"/>
    <lineage>
        <taxon>unclassified sequences</taxon>
        <taxon>metagenomes</taxon>
        <taxon>ecological metagenomes</taxon>
    </lineage>
</organism>
<name>A0A0F9RJD6_9ZZZZ</name>
<proteinExistence type="predicted"/>
<gene>
    <name evidence="1" type="ORF">LCGC14_0570470</name>
</gene>
<accession>A0A0F9RJD6</accession>
<sequence>MPFENKLYNKEAIEKLLKDFASGKSLKRSKIIDRLGKRIAEQMTTRKNKDICEWAELLSEDVSKLDD</sequence>
<protein>
    <submittedName>
        <fullName evidence="1">Uncharacterized protein</fullName>
    </submittedName>
</protein>
<comment type="caution">
    <text evidence="1">The sequence shown here is derived from an EMBL/GenBank/DDBJ whole genome shotgun (WGS) entry which is preliminary data.</text>
</comment>
<dbReference type="AlphaFoldDB" id="A0A0F9RJD6"/>
<evidence type="ECO:0000313" key="1">
    <source>
        <dbReference type="EMBL" id="KKN56635.1"/>
    </source>
</evidence>